<evidence type="ECO:0000256" key="2">
    <source>
        <dbReference type="ARBA" id="ARBA00022475"/>
    </source>
</evidence>
<evidence type="ECO:0000313" key="9">
    <source>
        <dbReference type="EMBL" id="RFM24470.1"/>
    </source>
</evidence>
<dbReference type="AlphaFoldDB" id="A0A395M127"/>
<evidence type="ECO:0000256" key="7">
    <source>
        <dbReference type="ARBA" id="ARBA00024033"/>
    </source>
</evidence>
<reference evidence="9 10" key="1">
    <citation type="journal article" date="2011" name="ISME J.">
        <title>Community ecology of hot spring cyanobacterial mats: predominant populations and their functional potential.</title>
        <authorList>
            <person name="Klatt C.G."/>
            <person name="Wood J.M."/>
            <person name="Rusch D.B."/>
            <person name="Bateson M.M."/>
            <person name="Hamamura N."/>
            <person name="Heidelberg J.F."/>
            <person name="Grossman A.R."/>
            <person name="Bhaya D."/>
            <person name="Cohan F.M."/>
            <person name="Kuhl M."/>
            <person name="Bryant D.A."/>
            <person name="Ward D.M."/>
        </authorList>
    </citation>
    <scope>NUCLEOTIDE SEQUENCE [LARGE SCALE GENOMIC DNA]</scope>
    <source>
        <strain evidence="9">OS</strain>
    </source>
</reference>
<keyword evidence="5 8" id="KW-1133">Transmembrane helix</keyword>
<comment type="caution">
    <text evidence="9">The sequence shown here is derived from an EMBL/GenBank/DDBJ whole genome shotgun (WGS) entry which is preliminary data.</text>
</comment>
<feature type="transmembrane region" description="Helical" evidence="8">
    <location>
        <begin position="130"/>
        <end position="154"/>
    </location>
</feature>
<feature type="transmembrane region" description="Helical" evidence="8">
    <location>
        <begin position="192"/>
        <end position="211"/>
    </location>
</feature>
<evidence type="ECO:0000256" key="5">
    <source>
        <dbReference type="ARBA" id="ARBA00022989"/>
    </source>
</evidence>
<evidence type="ECO:0000313" key="10">
    <source>
        <dbReference type="Proteomes" id="UP000266389"/>
    </source>
</evidence>
<dbReference type="EMBL" id="PHFL01000039">
    <property type="protein sequence ID" value="RFM24470.1"/>
    <property type="molecule type" value="Genomic_DNA"/>
</dbReference>
<feature type="transmembrane region" description="Helical" evidence="8">
    <location>
        <begin position="277"/>
        <end position="294"/>
    </location>
</feature>
<keyword evidence="3" id="KW-0808">Transferase</keyword>
<feature type="transmembrane region" description="Helical" evidence="8">
    <location>
        <begin position="321"/>
        <end position="339"/>
    </location>
</feature>
<keyword evidence="6 8" id="KW-0472">Membrane</keyword>
<dbReference type="InterPro" id="IPR018584">
    <property type="entry name" value="GT87"/>
</dbReference>
<proteinExistence type="inferred from homology"/>
<sequence length="387" mass="44508">MRYLQDSRLIFCFYALLAIAVSVQKYVLDRVEHDKKSLRHYNNYLIFKYSAKHLLEGENLYISYPDEHDDLYKYSPTFAVLMLPFLYLPDAIGLCLWNLLNAIPLFLAIWRLPLPQEKKALIAWLVLPELIINMQNAQSNGLVAACMIATFVAIEHKKWELTALPITLSAFIKIFGALSGILAVFGKNRYKVITFGAIWFVLWLCLPLLVVQPSSLIAQYENWLNLLKEDYEPLRSASIYGCWLAWLENEPPRMWLTLAGVVALLLPLAQTKKYENLNFRITYLGFLMIWGVIFNHRAESPTFIIAICGVMLWFFAQKKTVLNVILLTFALFCTAILPSDLVPKSWTEYGWKYELKALSCILVWLKAGYDLILESTQTEERLAPSAA</sequence>
<accession>A0A395M127</accession>
<keyword evidence="4 8" id="KW-0812">Transmembrane</keyword>
<evidence type="ECO:0000256" key="3">
    <source>
        <dbReference type="ARBA" id="ARBA00022679"/>
    </source>
</evidence>
<name>A0A395M127_9BACT</name>
<dbReference type="Proteomes" id="UP000266389">
    <property type="component" value="Unassembled WGS sequence"/>
</dbReference>
<dbReference type="GO" id="GO:0016758">
    <property type="term" value="F:hexosyltransferase activity"/>
    <property type="evidence" value="ECO:0007669"/>
    <property type="project" value="InterPro"/>
</dbReference>
<evidence type="ECO:0000256" key="4">
    <source>
        <dbReference type="ARBA" id="ARBA00022692"/>
    </source>
</evidence>
<feature type="transmembrane region" description="Helical" evidence="8">
    <location>
        <begin position="300"/>
        <end position="316"/>
    </location>
</feature>
<feature type="transmembrane region" description="Helical" evidence="8">
    <location>
        <begin position="166"/>
        <end position="185"/>
    </location>
</feature>
<evidence type="ECO:0000256" key="1">
    <source>
        <dbReference type="ARBA" id="ARBA00004651"/>
    </source>
</evidence>
<keyword evidence="2" id="KW-1003">Cell membrane</keyword>
<feature type="transmembrane region" description="Helical" evidence="8">
    <location>
        <begin position="253"/>
        <end position="270"/>
    </location>
</feature>
<dbReference type="GO" id="GO:0005886">
    <property type="term" value="C:plasma membrane"/>
    <property type="evidence" value="ECO:0007669"/>
    <property type="project" value="UniProtKB-SubCell"/>
</dbReference>
<protein>
    <submittedName>
        <fullName evidence="9">DUF2029 domain-containing protein</fullName>
    </submittedName>
</protein>
<comment type="subcellular location">
    <subcellularLocation>
        <location evidence="1">Cell membrane</location>
        <topology evidence="1">Multi-pass membrane protein</topology>
    </subcellularLocation>
</comment>
<gene>
    <name evidence="9" type="ORF">D0433_05655</name>
</gene>
<comment type="similarity">
    <text evidence="7">Belongs to the glycosyltransferase 87 family.</text>
</comment>
<evidence type="ECO:0000256" key="6">
    <source>
        <dbReference type="ARBA" id="ARBA00023136"/>
    </source>
</evidence>
<evidence type="ECO:0000256" key="8">
    <source>
        <dbReference type="SAM" id="Phobius"/>
    </source>
</evidence>
<organism evidence="9 10">
    <name type="scientific">Candidatus Thermochlorobacter aerophilus</name>
    <dbReference type="NCBI Taxonomy" id="1868324"/>
    <lineage>
        <taxon>Bacteria</taxon>
        <taxon>Pseudomonadati</taxon>
        <taxon>Chlorobiota</taxon>
        <taxon>Chlorobiia</taxon>
        <taxon>Chlorobiales</taxon>
        <taxon>Candidatus Thermochlorobacteriaceae</taxon>
        <taxon>Candidatus Thermochlorobacter</taxon>
    </lineage>
</organism>
<dbReference type="Pfam" id="PF09594">
    <property type="entry name" value="GT87"/>
    <property type="match status" value="1"/>
</dbReference>